<proteinExistence type="predicted"/>
<dbReference type="InterPro" id="IPR041916">
    <property type="entry name" value="Anti_sigma_zinc_sf"/>
</dbReference>
<comment type="caution">
    <text evidence="2">The sequence shown here is derived from an EMBL/GenBank/DDBJ whole genome shotgun (WGS) entry which is preliminary data.</text>
</comment>
<evidence type="ECO:0000313" key="2">
    <source>
        <dbReference type="EMBL" id="GAA4377509.1"/>
    </source>
</evidence>
<dbReference type="Gene3D" id="1.25.10.10">
    <property type="entry name" value="Leucine-rich Repeat Variant"/>
    <property type="match status" value="1"/>
</dbReference>
<evidence type="ECO:0000259" key="1">
    <source>
        <dbReference type="Pfam" id="PF13490"/>
    </source>
</evidence>
<keyword evidence="3" id="KW-1185">Reference proteome</keyword>
<accession>A0ABP8IWT0</accession>
<reference evidence="3" key="1">
    <citation type="journal article" date="2019" name="Int. J. Syst. Evol. Microbiol.">
        <title>The Global Catalogue of Microorganisms (GCM) 10K type strain sequencing project: providing services to taxonomists for standard genome sequencing and annotation.</title>
        <authorList>
            <consortium name="The Broad Institute Genomics Platform"/>
            <consortium name="The Broad Institute Genome Sequencing Center for Infectious Disease"/>
            <person name="Wu L."/>
            <person name="Ma J."/>
        </authorList>
    </citation>
    <scope>NUCLEOTIDE SEQUENCE [LARGE SCALE GENOMIC DNA]</scope>
    <source>
        <strain evidence="3">JCM 17924</strain>
    </source>
</reference>
<dbReference type="SUPFAM" id="SSF48371">
    <property type="entry name" value="ARM repeat"/>
    <property type="match status" value="1"/>
</dbReference>
<evidence type="ECO:0000313" key="3">
    <source>
        <dbReference type="Proteomes" id="UP001500454"/>
    </source>
</evidence>
<sequence length="284" mass="30826">MLNRPSPYDCFTVADLLVDYADQVLPPDQTERVAAHLSQCPACQEQVAQLRELSIQMEVSEPVKPTPALRNQFMLMLEQEKAALAAAPVAAPEVQAEARVRPMWAGEATRWTMRIAAGVALLIMGMALGQWWRPIAAPDVATTPPAGATKHAIQLASALSGDASRSLSASDRIQLVSNAVEQVEGTGDPAVQVLINTLNFDPNANVRLAAASALYRLRSDPRVGEAFIQSLTIQTDPNVQILLIELLVNMRERRATPQLEQLAKKPDALPIVRQQAEYGLGTLI</sequence>
<name>A0ABP8IWT0_9BACT</name>
<dbReference type="InterPro" id="IPR016024">
    <property type="entry name" value="ARM-type_fold"/>
</dbReference>
<dbReference type="Gene3D" id="1.10.10.1320">
    <property type="entry name" value="Anti-sigma factor, zinc-finger domain"/>
    <property type="match status" value="1"/>
</dbReference>
<gene>
    <name evidence="2" type="ORF">GCM10023186_12690</name>
</gene>
<protein>
    <recommendedName>
        <fullName evidence="1">Putative zinc-finger domain-containing protein</fullName>
    </recommendedName>
</protein>
<organism evidence="2 3">
    <name type="scientific">Hymenobacter koreensis</name>
    <dbReference type="NCBI Taxonomy" id="1084523"/>
    <lineage>
        <taxon>Bacteria</taxon>
        <taxon>Pseudomonadati</taxon>
        <taxon>Bacteroidota</taxon>
        <taxon>Cytophagia</taxon>
        <taxon>Cytophagales</taxon>
        <taxon>Hymenobacteraceae</taxon>
        <taxon>Hymenobacter</taxon>
    </lineage>
</organism>
<dbReference type="EMBL" id="BAABHA010000002">
    <property type="protein sequence ID" value="GAA4377509.1"/>
    <property type="molecule type" value="Genomic_DNA"/>
</dbReference>
<dbReference type="InterPro" id="IPR027383">
    <property type="entry name" value="Znf_put"/>
</dbReference>
<dbReference type="Proteomes" id="UP001500454">
    <property type="component" value="Unassembled WGS sequence"/>
</dbReference>
<dbReference type="RefSeq" id="WP_345222382.1">
    <property type="nucleotide sequence ID" value="NZ_BAABHA010000002.1"/>
</dbReference>
<feature type="domain" description="Putative zinc-finger" evidence="1">
    <location>
        <begin position="10"/>
        <end position="44"/>
    </location>
</feature>
<dbReference type="Pfam" id="PF13490">
    <property type="entry name" value="zf-HC2"/>
    <property type="match status" value="1"/>
</dbReference>
<dbReference type="InterPro" id="IPR011989">
    <property type="entry name" value="ARM-like"/>
</dbReference>